<feature type="signal peptide" evidence="2">
    <location>
        <begin position="1"/>
        <end position="18"/>
    </location>
</feature>
<dbReference type="EMBL" id="CAXKWB010014945">
    <property type="protein sequence ID" value="CAL4112219.1"/>
    <property type="molecule type" value="Genomic_DNA"/>
</dbReference>
<reference evidence="3 4" key="1">
    <citation type="submission" date="2024-05" db="EMBL/GenBank/DDBJ databases">
        <authorList>
            <person name="Wallberg A."/>
        </authorList>
    </citation>
    <scope>NUCLEOTIDE SEQUENCE [LARGE SCALE GENOMIC DNA]</scope>
</reference>
<dbReference type="AlphaFoldDB" id="A0AAV2R544"/>
<feature type="region of interest" description="Disordered" evidence="1">
    <location>
        <begin position="623"/>
        <end position="665"/>
    </location>
</feature>
<gene>
    <name evidence="3" type="ORF">MNOR_LOCUS19826</name>
</gene>
<proteinExistence type="predicted"/>
<keyword evidence="2" id="KW-0732">Signal</keyword>
<evidence type="ECO:0000256" key="1">
    <source>
        <dbReference type="SAM" id="MobiDB-lite"/>
    </source>
</evidence>
<accession>A0AAV2R544</accession>
<evidence type="ECO:0000256" key="2">
    <source>
        <dbReference type="SAM" id="SignalP"/>
    </source>
</evidence>
<comment type="caution">
    <text evidence="3">The sequence shown here is derived from an EMBL/GenBank/DDBJ whole genome shotgun (WGS) entry which is preliminary data.</text>
</comment>
<organism evidence="3 4">
    <name type="scientific">Meganyctiphanes norvegica</name>
    <name type="common">Northern krill</name>
    <name type="synonym">Thysanopoda norvegica</name>
    <dbReference type="NCBI Taxonomy" id="48144"/>
    <lineage>
        <taxon>Eukaryota</taxon>
        <taxon>Metazoa</taxon>
        <taxon>Ecdysozoa</taxon>
        <taxon>Arthropoda</taxon>
        <taxon>Crustacea</taxon>
        <taxon>Multicrustacea</taxon>
        <taxon>Malacostraca</taxon>
        <taxon>Eumalacostraca</taxon>
        <taxon>Eucarida</taxon>
        <taxon>Euphausiacea</taxon>
        <taxon>Euphausiidae</taxon>
        <taxon>Meganyctiphanes</taxon>
    </lineage>
</organism>
<keyword evidence="4" id="KW-1185">Reference proteome</keyword>
<evidence type="ECO:0000313" key="3">
    <source>
        <dbReference type="EMBL" id="CAL4112219.1"/>
    </source>
</evidence>
<name>A0AAV2R544_MEGNR</name>
<feature type="chain" id="PRO_5043853282" evidence="2">
    <location>
        <begin position="19"/>
        <end position="961"/>
    </location>
</feature>
<evidence type="ECO:0000313" key="4">
    <source>
        <dbReference type="Proteomes" id="UP001497623"/>
    </source>
</evidence>
<dbReference type="Proteomes" id="UP001497623">
    <property type="component" value="Unassembled WGS sequence"/>
</dbReference>
<protein>
    <submittedName>
        <fullName evidence="3">Uncharacterized protein</fullName>
    </submittedName>
</protein>
<sequence length="961" mass="101404">MRLAFLVWAALLGTGSLALPVQEKGTQENGRLTRSPQFVPNSAFLGHFQGIPVFQQGAFQQGAFQQGAFQQNPFFNQPLLVQDQSLFGQQTFGPVELVQFQNPGLLQQQNFNQFQARSGAAVEQNAANLGLNQFQVETFPQANVGVFPNGHEVDTSNLGLNPTKPTRVILQTVPVVVEILDKTTNNNEPELPGTVRTTSSFGAHRFDLGKNKPVKGQETQTPTPVETAKSLSQMAALLGSPVNILSSSASKVENIGKSATTEKLTSAQIKDNPENLPVPEALASLVAVGTPPTPVAAQRKEFVKSLPISSPSITEATVIEKTSTNQDNKKDFASRSGELQIPGFVAVDNMEMVLSMIGSSVITNANAQVASTDAPTSDVTITEAPVIKEASAAEQIVLDIMSRLSNQQSEKPTDTATPATDNIPKLLSDQGIATPVIMVLSPQVESAQDILLNTQKSATQPEFVIVIDDASNTNNAKKEPTLKQMKVGELALKIASESTTVEVPKVKVHPSAKSVERTTNIEAVPVIDPLVDVNQNLILKRLGVASNNDVGIEHIFLKSVPGTANDNLVPATVDTENNTTNTATLDDIMNSLRSQMVAMVSPSGTLILIPMVDLIQTSEPTTKTTVVNTASSTTTVPSTTAAPSSPAAPSTTAAPSSPAAPITPAAPSTITIPEITEAPAVLAAPEALIGIENIIDAMKAAHNNISLTENLQKKAGIPAETAVVIPTGIPTETAVVLPTETIDPTASSTLNTLEQVIETMEAALVTVIANNNTAVPVEVMKMIDEVISTMEASLVNVTTGKEPELLPQTMVTLNQALTNMTNALQVLNNVMTSQQNGQQVRVLGQIVPNQGIIPSGGLLQTQARNQVQPVTIRQFMTIPIASLGAQSRTGPPAPSAISVADQVANILRSRITQGATRGVVSQIPTGTGFNQRRGVPGQLNRPISLADQLGSQIAHHLIGLV</sequence>